<reference evidence="6" key="1">
    <citation type="journal article" date="2015" name="Nature">
        <title>Complex archaea that bridge the gap between prokaryotes and eukaryotes.</title>
        <authorList>
            <person name="Spang A."/>
            <person name="Saw J.H."/>
            <person name="Jorgensen S.L."/>
            <person name="Zaremba-Niedzwiedzka K."/>
            <person name="Martijn J."/>
            <person name="Lind A.E."/>
            <person name="van Eijk R."/>
            <person name="Schleper C."/>
            <person name="Guy L."/>
            <person name="Ettema T.J."/>
        </authorList>
    </citation>
    <scope>NUCLEOTIDE SEQUENCE</scope>
</reference>
<keyword evidence="4" id="KW-0012">Acyltransferase</keyword>
<dbReference type="Pfam" id="PF21948">
    <property type="entry name" value="LplA-B_cat"/>
    <property type="match status" value="1"/>
</dbReference>
<evidence type="ECO:0000256" key="4">
    <source>
        <dbReference type="ARBA" id="ARBA00023315"/>
    </source>
</evidence>
<accession>A0A0F9ETA2</accession>
<comment type="pathway">
    <text evidence="1">Protein modification; protein lipoylation via endogenous pathway; protein N(6)-(lipoyl)lysine from octanoyl-[acyl-carrier-protein]: step 1/2.</text>
</comment>
<dbReference type="NCBIfam" id="TIGR00214">
    <property type="entry name" value="lipB"/>
    <property type="match status" value="1"/>
</dbReference>
<dbReference type="PIRSF" id="PIRSF016262">
    <property type="entry name" value="LPLase"/>
    <property type="match status" value="1"/>
</dbReference>
<dbReference type="NCBIfam" id="NF010921">
    <property type="entry name" value="PRK14341.1"/>
    <property type="match status" value="1"/>
</dbReference>
<evidence type="ECO:0000313" key="6">
    <source>
        <dbReference type="EMBL" id="KKL69506.1"/>
    </source>
</evidence>
<dbReference type="UniPathway" id="UPA00538">
    <property type="reaction ID" value="UER00592"/>
</dbReference>
<dbReference type="InterPro" id="IPR020605">
    <property type="entry name" value="Octanoyltransferase_CS"/>
</dbReference>
<protein>
    <recommendedName>
        <fullName evidence="2">lipoyl(octanoyl) transferase</fullName>
        <ecNumber evidence="2">2.3.1.181</ecNumber>
    </recommendedName>
</protein>
<evidence type="ECO:0000256" key="2">
    <source>
        <dbReference type="ARBA" id="ARBA00012334"/>
    </source>
</evidence>
<feature type="domain" description="BPL/LPL catalytic" evidence="5">
    <location>
        <begin position="29"/>
        <end position="205"/>
    </location>
</feature>
<organism evidence="6">
    <name type="scientific">marine sediment metagenome</name>
    <dbReference type="NCBI Taxonomy" id="412755"/>
    <lineage>
        <taxon>unclassified sequences</taxon>
        <taxon>metagenomes</taxon>
        <taxon>ecological metagenomes</taxon>
    </lineage>
</organism>
<dbReference type="AlphaFoldDB" id="A0A0F9ETA2"/>
<dbReference type="EC" id="2.3.1.181" evidence="2"/>
<dbReference type="NCBIfam" id="NF010925">
    <property type="entry name" value="PRK14345.1"/>
    <property type="match status" value="1"/>
</dbReference>
<dbReference type="CDD" id="cd16444">
    <property type="entry name" value="LipB"/>
    <property type="match status" value="1"/>
</dbReference>
<dbReference type="InterPro" id="IPR004143">
    <property type="entry name" value="BPL_LPL_catalytic"/>
</dbReference>
<dbReference type="EMBL" id="LAZR01026190">
    <property type="protein sequence ID" value="KKL69506.1"/>
    <property type="molecule type" value="Genomic_DNA"/>
</dbReference>
<name>A0A0F9ETA2_9ZZZZ</name>
<proteinExistence type="inferred from homology"/>
<dbReference type="GO" id="GO:0033819">
    <property type="term" value="F:lipoyl(octanoyl) transferase activity"/>
    <property type="evidence" value="ECO:0007669"/>
    <property type="project" value="UniProtKB-EC"/>
</dbReference>
<dbReference type="Gene3D" id="3.30.930.10">
    <property type="entry name" value="Bira Bifunctional Protein, Domain 2"/>
    <property type="match status" value="1"/>
</dbReference>
<gene>
    <name evidence="6" type="ORF">LCGC14_2114250</name>
</gene>
<dbReference type="SUPFAM" id="SSF55681">
    <property type="entry name" value="Class II aaRS and biotin synthetases"/>
    <property type="match status" value="1"/>
</dbReference>
<evidence type="ECO:0000259" key="5">
    <source>
        <dbReference type="PROSITE" id="PS51733"/>
    </source>
</evidence>
<comment type="caution">
    <text evidence="6">The sequence shown here is derived from an EMBL/GenBank/DDBJ whole genome shotgun (WGS) entry which is preliminary data.</text>
</comment>
<dbReference type="InterPro" id="IPR045864">
    <property type="entry name" value="aa-tRNA-synth_II/BPL/LPL"/>
</dbReference>
<dbReference type="PROSITE" id="PS51733">
    <property type="entry name" value="BPL_LPL_CATALYTIC"/>
    <property type="match status" value="1"/>
</dbReference>
<dbReference type="GO" id="GO:0009249">
    <property type="term" value="P:protein lipoylation"/>
    <property type="evidence" value="ECO:0007669"/>
    <property type="project" value="InterPro"/>
</dbReference>
<dbReference type="PANTHER" id="PTHR10993">
    <property type="entry name" value="OCTANOYLTRANSFERASE"/>
    <property type="match status" value="1"/>
</dbReference>
<dbReference type="InterPro" id="IPR000544">
    <property type="entry name" value="Octanoyltransferase"/>
</dbReference>
<feature type="non-terminal residue" evidence="6">
    <location>
        <position position="1"/>
    </location>
</feature>
<dbReference type="PANTHER" id="PTHR10993:SF7">
    <property type="entry name" value="LIPOYLTRANSFERASE 2, MITOCHONDRIAL-RELATED"/>
    <property type="match status" value="1"/>
</dbReference>
<keyword evidence="3" id="KW-0808">Transferase</keyword>
<dbReference type="HAMAP" id="MF_00013">
    <property type="entry name" value="LipB"/>
    <property type="match status" value="1"/>
</dbReference>
<evidence type="ECO:0000256" key="3">
    <source>
        <dbReference type="ARBA" id="ARBA00022679"/>
    </source>
</evidence>
<evidence type="ECO:0000256" key="1">
    <source>
        <dbReference type="ARBA" id="ARBA00004821"/>
    </source>
</evidence>
<sequence>PQWRFADAAVDYPAAVAEMEARVADIREGAARELVWLLEHPALYTAGTSADPHDLLNAGGLPIHRTGRGGQYTWHGPGQLVAYPIVRLNVRRRTVHAHVRALEQAAISVLGEFGLAGARRPGMPGVWVGREKVAAVGVAVDRWVAYHGMAINVSADLSGFDLIVPCGIPGGGVTSLSRLLDRDVPVAEVKDMLADHLAEALGFRRVDRSEELQEQRP</sequence>
<dbReference type="PROSITE" id="PS01313">
    <property type="entry name" value="LIPB"/>
    <property type="match status" value="1"/>
</dbReference>